<keyword evidence="3" id="KW-0808">Transferase</keyword>
<dbReference type="InterPro" id="IPR050339">
    <property type="entry name" value="CC_SR_Kinase"/>
</dbReference>
<reference evidence="10" key="1">
    <citation type="submission" date="2020-11" db="EMBL/GenBank/DDBJ databases">
        <authorList>
            <person name="Tran Van P."/>
        </authorList>
    </citation>
    <scope>NUCLEOTIDE SEQUENCE</scope>
</reference>
<gene>
    <name evidence="10" type="ORF">ONB1V03_LOCUS2166</name>
</gene>
<keyword evidence="6 8" id="KW-0067">ATP-binding</keyword>
<dbReference type="GO" id="GO:0005524">
    <property type="term" value="F:ATP binding"/>
    <property type="evidence" value="ECO:0007669"/>
    <property type="project" value="UniProtKB-UniRule"/>
</dbReference>
<evidence type="ECO:0000256" key="3">
    <source>
        <dbReference type="ARBA" id="ARBA00022679"/>
    </source>
</evidence>
<feature type="repeat" description="RCC1" evidence="7">
    <location>
        <begin position="13"/>
        <end position="64"/>
    </location>
</feature>
<dbReference type="PANTHER" id="PTHR11042:SF160">
    <property type="entry name" value="EUKARYOTIC TRANSLATION INITIATION FACTOR 2-ALPHA KINASE 1"/>
    <property type="match status" value="1"/>
</dbReference>
<evidence type="ECO:0000259" key="9">
    <source>
        <dbReference type="PROSITE" id="PS50011"/>
    </source>
</evidence>
<dbReference type="InterPro" id="IPR011009">
    <property type="entry name" value="Kinase-like_dom_sf"/>
</dbReference>
<feature type="binding site" evidence="8">
    <location>
        <position position="135"/>
    </location>
    <ligand>
        <name>ATP</name>
        <dbReference type="ChEBI" id="CHEBI:30616"/>
    </ligand>
</feature>
<feature type="domain" description="Protein kinase" evidence="9">
    <location>
        <begin position="105"/>
        <end position="192"/>
    </location>
</feature>
<dbReference type="PROSITE" id="PS50012">
    <property type="entry name" value="RCC1_3"/>
    <property type="match status" value="1"/>
</dbReference>
<dbReference type="PROSITE" id="PS00107">
    <property type="entry name" value="PROTEIN_KINASE_ATP"/>
    <property type="match status" value="1"/>
</dbReference>
<dbReference type="EMBL" id="CAJPVJ010000468">
    <property type="protein sequence ID" value="CAG2162574.1"/>
    <property type="molecule type" value="Genomic_DNA"/>
</dbReference>
<keyword evidence="4 8" id="KW-0547">Nucleotide-binding</keyword>
<dbReference type="EC" id="2.7.11.1" evidence="1"/>
<dbReference type="GO" id="GO:0005737">
    <property type="term" value="C:cytoplasm"/>
    <property type="evidence" value="ECO:0007669"/>
    <property type="project" value="TreeGrafter"/>
</dbReference>
<dbReference type="GO" id="GO:0005634">
    <property type="term" value="C:nucleus"/>
    <property type="evidence" value="ECO:0007669"/>
    <property type="project" value="TreeGrafter"/>
</dbReference>
<protein>
    <recommendedName>
        <fullName evidence="1">non-specific serine/threonine protein kinase</fullName>
        <ecNumber evidence="1">2.7.11.1</ecNumber>
    </recommendedName>
</protein>
<evidence type="ECO:0000313" key="11">
    <source>
        <dbReference type="Proteomes" id="UP000728032"/>
    </source>
</evidence>
<dbReference type="Proteomes" id="UP000728032">
    <property type="component" value="Unassembled WGS sequence"/>
</dbReference>
<accession>A0A7R9LDT8</accession>
<dbReference type="AlphaFoldDB" id="A0A7R9LDT8"/>
<dbReference type="Gene3D" id="3.30.200.20">
    <property type="entry name" value="Phosphorylase Kinase, domain 1"/>
    <property type="match status" value="1"/>
</dbReference>
<dbReference type="Pfam" id="PF00415">
    <property type="entry name" value="RCC1"/>
    <property type="match status" value="1"/>
</dbReference>
<evidence type="ECO:0000256" key="6">
    <source>
        <dbReference type="ARBA" id="ARBA00022840"/>
    </source>
</evidence>
<keyword evidence="2" id="KW-0723">Serine/threonine-protein kinase</keyword>
<organism evidence="10">
    <name type="scientific">Oppiella nova</name>
    <dbReference type="NCBI Taxonomy" id="334625"/>
    <lineage>
        <taxon>Eukaryota</taxon>
        <taxon>Metazoa</taxon>
        <taxon>Ecdysozoa</taxon>
        <taxon>Arthropoda</taxon>
        <taxon>Chelicerata</taxon>
        <taxon>Arachnida</taxon>
        <taxon>Acari</taxon>
        <taxon>Acariformes</taxon>
        <taxon>Sarcoptiformes</taxon>
        <taxon>Oribatida</taxon>
        <taxon>Brachypylina</taxon>
        <taxon>Oppioidea</taxon>
        <taxon>Oppiidae</taxon>
        <taxon>Oppiella</taxon>
    </lineage>
</organism>
<dbReference type="SUPFAM" id="SSF56112">
    <property type="entry name" value="Protein kinase-like (PK-like)"/>
    <property type="match status" value="1"/>
</dbReference>
<dbReference type="GO" id="GO:0004694">
    <property type="term" value="F:eukaryotic translation initiation factor 2alpha kinase activity"/>
    <property type="evidence" value="ECO:0007669"/>
    <property type="project" value="TreeGrafter"/>
</dbReference>
<dbReference type="Pfam" id="PF00069">
    <property type="entry name" value="Pkinase"/>
    <property type="match status" value="1"/>
</dbReference>
<dbReference type="InterPro" id="IPR017441">
    <property type="entry name" value="Protein_kinase_ATP_BS"/>
</dbReference>
<evidence type="ECO:0000256" key="2">
    <source>
        <dbReference type="ARBA" id="ARBA00022527"/>
    </source>
</evidence>
<dbReference type="InterPro" id="IPR000719">
    <property type="entry name" value="Prot_kinase_dom"/>
</dbReference>
<name>A0A7R9LDT8_9ACAR</name>
<keyword evidence="11" id="KW-1185">Reference proteome</keyword>
<keyword evidence="5" id="KW-0418">Kinase</keyword>
<dbReference type="PRINTS" id="PR00633">
    <property type="entry name" value="RCCNDNSATION"/>
</dbReference>
<dbReference type="InterPro" id="IPR009091">
    <property type="entry name" value="RCC1/BLIP-II"/>
</dbReference>
<evidence type="ECO:0000256" key="1">
    <source>
        <dbReference type="ARBA" id="ARBA00012513"/>
    </source>
</evidence>
<evidence type="ECO:0000313" key="10">
    <source>
        <dbReference type="EMBL" id="CAD7639732.1"/>
    </source>
</evidence>
<dbReference type="Gene3D" id="2.130.10.30">
    <property type="entry name" value="Regulator of chromosome condensation 1/beta-lactamase-inhibitor protein II"/>
    <property type="match status" value="1"/>
</dbReference>
<sequence>YPRHNILFVTFDDIVYGLGSNRFGQLGLGHNTPIPTPQPVPELCHQNIHQFFSGGGFVLAVNMDNNVIFSFGCNDEGQLGRHVKMSVNSFDVINKLGEGGYGQSFDVINKLGEGGYGQVYKVRYKCNHQFYAIKKCLLNGLTEKEKQNVLNETKSLVKFRSKFVIQYYYSWIEFVSIISQMFWKLRNHCLMN</sequence>
<feature type="non-terminal residue" evidence="10">
    <location>
        <position position="192"/>
    </location>
</feature>
<dbReference type="PROSITE" id="PS50011">
    <property type="entry name" value="PROTEIN_KINASE_DOM"/>
    <property type="match status" value="1"/>
</dbReference>
<evidence type="ECO:0000256" key="5">
    <source>
        <dbReference type="ARBA" id="ARBA00022777"/>
    </source>
</evidence>
<dbReference type="EMBL" id="OC915293">
    <property type="protein sequence ID" value="CAD7639732.1"/>
    <property type="molecule type" value="Genomic_DNA"/>
</dbReference>
<evidence type="ECO:0000256" key="4">
    <source>
        <dbReference type="ARBA" id="ARBA00022741"/>
    </source>
</evidence>
<proteinExistence type="predicted"/>
<dbReference type="PANTHER" id="PTHR11042">
    <property type="entry name" value="EUKARYOTIC TRANSLATION INITIATION FACTOR 2-ALPHA KINASE EIF2-ALPHA KINASE -RELATED"/>
    <property type="match status" value="1"/>
</dbReference>
<evidence type="ECO:0000256" key="8">
    <source>
        <dbReference type="PROSITE-ProRule" id="PRU10141"/>
    </source>
</evidence>
<evidence type="ECO:0000256" key="7">
    <source>
        <dbReference type="PROSITE-ProRule" id="PRU00235"/>
    </source>
</evidence>
<dbReference type="InterPro" id="IPR000408">
    <property type="entry name" value="Reg_chr_condens"/>
</dbReference>
<dbReference type="SUPFAM" id="SSF50985">
    <property type="entry name" value="RCC1/BLIP-II"/>
    <property type="match status" value="1"/>
</dbReference>
<dbReference type="OrthoDB" id="61110at2759"/>